<evidence type="ECO:0000259" key="6">
    <source>
        <dbReference type="SMART" id="SM00709"/>
    </source>
</evidence>
<evidence type="ECO:0000256" key="2">
    <source>
        <dbReference type="ARBA" id="ARBA00022723"/>
    </source>
</evidence>
<dbReference type="FunFam" id="2.60.120.1040:FF:000002">
    <property type="entry name" value="zinc finger protein ZPR1"/>
    <property type="match status" value="1"/>
</dbReference>
<feature type="domain" description="Zinc finger ZPR1-type" evidence="6">
    <location>
        <begin position="33"/>
        <end position="188"/>
    </location>
</feature>
<evidence type="ECO:0000256" key="1">
    <source>
        <dbReference type="ARBA" id="ARBA00008354"/>
    </source>
</evidence>
<dbReference type="PANTHER" id="PTHR10876:SF0">
    <property type="entry name" value="ZINC FINGER PROTEIN ZPR1"/>
    <property type="match status" value="1"/>
</dbReference>
<gene>
    <name evidence="7" type="ORF">HOLleu_21831</name>
</gene>
<evidence type="ECO:0000313" key="8">
    <source>
        <dbReference type="Proteomes" id="UP001152320"/>
    </source>
</evidence>
<evidence type="ECO:0000313" key="7">
    <source>
        <dbReference type="EMBL" id="KAJ8034828.1"/>
    </source>
</evidence>
<dbReference type="Pfam" id="PF03367">
    <property type="entry name" value="Zn_ribbon_ZPR1"/>
    <property type="match status" value="2"/>
</dbReference>
<keyword evidence="2" id="KW-0479">Metal-binding</keyword>
<keyword evidence="8" id="KW-1185">Reference proteome</keyword>
<accession>A0A9Q1H6R7</accession>
<dbReference type="FunFam" id="2.60.120.1040:FF:000001">
    <property type="entry name" value="Zinc finger protein ZPR1"/>
    <property type="match status" value="1"/>
</dbReference>
<dbReference type="NCBIfam" id="TIGR00310">
    <property type="entry name" value="ZPR1_znf"/>
    <property type="match status" value="2"/>
</dbReference>
<dbReference type="GO" id="GO:0008270">
    <property type="term" value="F:zinc ion binding"/>
    <property type="evidence" value="ECO:0007669"/>
    <property type="project" value="UniProtKB-KW"/>
</dbReference>
<dbReference type="Gene3D" id="2.60.120.1040">
    <property type="entry name" value="ZPR1, A/B domain"/>
    <property type="match status" value="2"/>
</dbReference>
<evidence type="ECO:0000256" key="5">
    <source>
        <dbReference type="ARBA" id="ARBA00022833"/>
    </source>
</evidence>
<dbReference type="Gene3D" id="2.20.25.420">
    <property type="entry name" value="ZPR1, zinc finger domain"/>
    <property type="match status" value="2"/>
</dbReference>
<comment type="similarity">
    <text evidence="1">Belongs to the ZPR1 family.</text>
</comment>
<keyword evidence="4" id="KW-0863">Zinc-finger</keyword>
<dbReference type="Pfam" id="PF22794">
    <property type="entry name" value="jr-ZPR1"/>
    <property type="match status" value="2"/>
</dbReference>
<dbReference type="InterPro" id="IPR040141">
    <property type="entry name" value="ZPR1"/>
</dbReference>
<evidence type="ECO:0000256" key="3">
    <source>
        <dbReference type="ARBA" id="ARBA00022737"/>
    </source>
</evidence>
<sequence length="530" mass="59304">MTEQAEQSYGNLPLFRDLSAERTEDQETTEIESLCMNCHEQGLTKLMLTKIPFFRDVILMSFECPHCGWKNNEIQPGGQIQEKGVRYAVEIKTPEDMNRQVVKADYATVKIPELDFEIPAASQKGVFTTVEGLLSRAVEGLEQDQPLRRIQHPELAAQIDDFIQKLSSLAPPFTLILDDPAGNSFVENTLAPAVDPAMTVSSYTRSREQDQELHIVPASYSDDAEGGAINEEPAASAEDADPVAEGSAVPQDEVLSFPVNCPHCNSPTESRMKVVSILLNFENVNREVYVPLLKSCKDIPFFKEVILMAMNCDKCGSKSTEVKSGTGIEPKGKKITLRLTDPSDMNRDILKSETCAFTIPELEFDYHIDANAGKFTTVEGLIQGIKDDITFKQPFTSGDSATQERRRKLQEFKEKLDEVVAGKLQVTIVLDDPAGNSYLQNIYAPEPDPEMTIEEYERTPEQNDELGVTQMKTENYVSPTWESSTADLVEKHWPSICFYTIHQGMQFLTISAPGIFFSHQWKPTITSFKC</sequence>
<dbReference type="InterPro" id="IPR042451">
    <property type="entry name" value="ZPR1_A/B_dom"/>
</dbReference>
<name>A0A9Q1H6R7_HOLLE</name>
<dbReference type="InterPro" id="IPR042452">
    <property type="entry name" value="ZPR1_Znf1/2"/>
</dbReference>
<dbReference type="GO" id="GO:0005634">
    <property type="term" value="C:nucleus"/>
    <property type="evidence" value="ECO:0007669"/>
    <property type="project" value="TreeGrafter"/>
</dbReference>
<organism evidence="7 8">
    <name type="scientific">Holothuria leucospilota</name>
    <name type="common">Black long sea cucumber</name>
    <name type="synonym">Mertensiothuria leucospilota</name>
    <dbReference type="NCBI Taxonomy" id="206669"/>
    <lineage>
        <taxon>Eukaryota</taxon>
        <taxon>Metazoa</taxon>
        <taxon>Echinodermata</taxon>
        <taxon>Eleutherozoa</taxon>
        <taxon>Echinozoa</taxon>
        <taxon>Holothuroidea</taxon>
        <taxon>Aspidochirotacea</taxon>
        <taxon>Aspidochirotida</taxon>
        <taxon>Holothuriidae</taxon>
        <taxon>Holothuria</taxon>
    </lineage>
</organism>
<protein>
    <submittedName>
        <fullName evidence="7">Zinc finger protein ZPR1</fullName>
    </submittedName>
</protein>
<dbReference type="EMBL" id="JAIZAY010000010">
    <property type="protein sequence ID" value="KAJ8034828.1"/>
    <property type="molecule type" value="Genomic_DNA"/>
</dbReference>
<dbReference type="Proteomes" id="UP001152320">
    <property type="component" value="Chromosome 10"/>
</dbReference>
<dbReference type="OrthoDB" id="308464at2759"/>
<dbReference type="SMART" id="SM00709">
    <property type="entry name" value="Zpr1"/>
    <property type="match status" value="2"/>
</dbReference>
<proteinExistence type="inferred from homology"/>
<dbReference type="AlphaFoldDB" id="A0A9Q1H6R7"/>
<keyword evidence="3" id="KW-0677">Repeat</keyword>
<feature type="domain" description="Zinc finger ZPR1-type" evidence="6">
    <location>
        <begin position="259"/>
        <end position="441"/>
    </location>
</feature>
<keyword evidence="5" id="KW-0862">Zinc</keyword>
<evidence type="ECO:0000256" key="4">
    <source>
        <dbReference type="ARBA" id="ARBA00022771"/>
    </source>
</evidence>
<reference evidence="7" key="1">
    <citation type="submission" date="2021-10" db="EMBL/GenBank/DDBJ databases">
        <title>Tropical sea cucumber genome reveals ecological adaptation and Cuvierian tubules defense mechanism.</title>
        <authorList>
            <person name="Chen T."/>
        </authorList>
    </citation>
    <scope>NUCLEOTIDE SEQUENCE</scope>
    <source>
        <strain evidence="7">Nanhai2018</strain>
        <tissue evidence="7">Muscle</tissue>
    </source>
</reference>
<dbReference type="InterPro" id="IPR004457">
    <property type="entry name" value="Znf_ZPR1"/>
</dbReference>
<comment type="caution">
    <text evidence="7">The sequence shown here is derived from an EMBL/GenBank/DDBJ whole genome shotgun (WGS) entry which is preliminary data.</text>
</comment>
<dbReference type="PANTHER" id="PTHR10876">
    <property type="entry name" value="ZINC FINGER PROTEIN ZPR1"/>
    <property type="match status" value="1"/>
</dbReference>
<dbReference type="InterPro" id="IPR056180">
    <property type="entry name" value="ZPR1_jr_dom"/>
</dbReference>
<dbReference type="FunFam" id="2.20.25.420:FF:000001">
    <property type="entry name" value="Zinc finger protein ZPR1"/>
    <property type="match status" value="1"/>
</dbReference>